<dbReference type="PANTHER" id="PTHR34477:SF1">
    <property type="entry name" value="UPF0213 PROTEIN YHBQ"/>
    <property type="match status" value="1"/>
</dbReference>
<sequence>MFYVYLLQCETDENQFYIGSTKDLRKRLLSHNAGENNATKGHQWKLVYYEAYLNEQAARAREKRLKHHGKTKQALMIRIREMLGFTQP</sequence>
<dbReference type="PANTHER" id="PTHR34477">
    <property type="entry name" value="UPF0213 PROTEIN YHBQ"/>
    <property type="match status" value="1"/>
</dbReference>
<organism evidence="3 4">
    <name type="scientific">Lacimicrobium alkaliphilum</name>
    <dbReference type="NCBI Taxonomy" id="1526571"/>
    <lineage>
        <taxon>Bacteria</taxon>
        <taxon>Pseudomonadati</taxon>
        <taxon>Pseudomonadota</taxon>
        <taxon>Gammaproteobacteria</taxon>
        <taxon>Alteromonadales</taxon>
        <taxon>Alteromonadaceae</taxon>
        <taxon>Lacimicrobium</taxon>
    </lineage>
</organism>
<dbReference type="RefSeq" id="WP_244903114.1">
    <property type="nucleotide sequence ID" value="NZ_NISX01000051.1"/>
</dbReference>
<proteinExistence type="inferred from homology"/>
<comment type="similarity">
    <text evidence="1">Belongs to the UPF0213 family.</text>
</comment>
<dbReference type="InterPro" id="IPR035901">
    <property type="entry name" value="GIY-YIG_endonuc_sf"/>
</dbReference>
<dbReference type="CDD" id="cd10449">
    <property type="entry name" value="GIY-YIG_SLX1_like"/>
    <property type="match status" value="1"/>
</dbReference>
<dbReference type="Pfam" id="PF01541">
    <property type="entry name" value="GIY-YIG"/>
    <property type="match status" value="1"/>
</dbReference>
<dbReference type="EMBL" id="BMGJ01000039">
    <property type="protein sequence ID" value="GGD79597.1"/>
    <property type="molecule type" value="Genomic_DNA"/>
</dbReference>
<reference evidence="4" key="1">
    <citation type="journal article" date="2019" name="Int. J. Syst. Evol. Microbiol.">
        <title>The Global Catalogue of Microorganisms (GCM) 10K type strain sequencing project: providing services to taxonomists for standard genome sequencing and annotation.</title>
        <authorList>
            <consortium name="The Broad Institute Genomics Platform"/>
            <consortium name="The Broad Institute Genome Sequencing Center for Infectious Disease"/>
            <person name="Wu L."/>
            <person name="Ma J."/>
        </authorList>
    </citation>
    <scope>NUCLEOTIDE SEQUENCE [LARGE SCALE GENOMIC DNA]</scope>
    <source>
        <strain evidence="4">CGMCC 1.12923</strain>
    </source>
</reference>
<keyword evidence="4" id="KW-1185">Reference proteome</keyword>
<evidence type="ECO:0000259" key="2">
    <source>
        <dbReference type="PROSITE" id="PS50164"/>
    </source>
</evidence>
<protein>
    <recommendedName>
        <fullName evidence="2">GIY-YIG domain-containing protein</fullName>
    </recommendedName>
</protein>
<dbReference type="SUPFAM" id="SSF82771">
    <property type="entry name" value="GIY-YIG endonuclease"/>
    <property type="match status" value="1"/>
</dbReference>
<comment type="caution">
    <text evidence="3">The sequence shown here is derived from an EMBL/GenBank/DDBJ whole genome shotgun (WGS) entry which is preliminary data.</text>
</comment>
<accession>A0ABQ1RUA1</accession>
<dbReference type="PROSITE" id="PS50164">
    <property type="entry name" value="GIY_YIG"/>
    <property type="match status" value="1"/>
</dbReference>
<dbReference type="Proteomes" id="UP000614272">
    <property type="component" value="Unassembled WGS sequence"/>
</dbReference>
<name>A0ABQ1RUA1_9ALTE</name>
<evidence type="ECO:0000313" key="4">
    <source>
        <dbReference type="Proteomes" id="UP000614272"/>
    </source>
</evidence>
<dbReference type="InterPro" id="IPR050190">
    <property type="entry name" value="UPF0213_domain"/>
</dbReference>
<evidence type="ECO:0000256" key="1">
    <source>
        <dbReference type="ARBA" id="ARBA00007435"/>
    </source>
</evidence>
<feature type="domain" description="GIY-YIG" evidence="2">
    <location>
        <begin position="1"/>
        <end position="78"/>
    </location>
</feature>
<dbReference type="Gene3D" id="3.40.1440.10">
    <property type="entry name" value="GIY-YIG endonuclease"/>
    <property type="match status" value="1"/>
</dbReference>
<gene>
    <name evidence="3" type="ORF">GCM10011357_38180</name>
</gene>
<dbReference type="InterPro" id="IPR000305">
    <property type="entry name" value="GIY-YIG_endonuc"/>
</dbReference>
<evidence type="ECO:0000313" key="3">
    <source>
        <dbReference type="EMBL" id="GGD79597.1"/>
    </source>
</evidence>